<sequence>MATLAYSPIHYSMSSPSSSPSSLRPSFAFAQIGDEIALVQLSQPFSSLLVSDIRVYRHEFLTIYRYSHNATVHPSDIHVLKRLDDLCTIGEDIPETITLPREIVSRFEGLSNNMKFQRMTTQSYRRTQSTSAYRTSATQIR</sequence>
<feature type="compositionally biased region" description="Polar residues" evidence="1">
    <location>
        <begin position="132"/>
        <end position="141"/>
    </location>
</feature>
<organism evidence="2 3">
    <name type="scientific">Cerrena zonata</name>
    <dbReference type="NCBI Taxonomy" id="2478898"/>
    <lineage>
        <taxon>Eukaryota</taxon>
        <taxon>Fungi</taxon>
        <taxon>Dikarya</taxon>
        <taxon>Basidiomycota</taxon>
        <taxon>Agaricomycotina</taxon>
        <taxon>Agaricomycetes</taxon>
        <taxon>Polyporales</taxon>
        <taxon>Cerrenaceae</taxon>
        <taxon>Cerrena</taxon>
    </lineage>
</organism>
<protein>
    <submittedName>
        <fullName evidence="2">Uncharacterized protein</fullName>
    </submittedName>
</protein>
<evidence type="ECO:0000313" key="3">
    <source>
        <dbReference type="Proteomes" id="UP001385951"/>
    </source>
</evidence>
<keyword evidence="3" id="KW-1185">Reference proteome</keyword>
<evidence type="ECO:0000313" key="2">
    <source>
        <dbReference type="EMBL" id="KAK7684985.1"/>
    </source>
</evidence>
<reference evidence="2 3" key="1">
    <citation type="submission" date="2022-09" db="EMBL/GenBank/DDBJ databases">
        <authorList>
            <person name="Palmer J.M."/>
        </authorList>
    </citation>
    <scope>NUCLEOTIDE SEQUENCE [LARGE SCALE GENOMIC DNA]</scope>
    <source>
        <strain evidence="2 3">DSM 7382</strain>
    </source>
</reference>
<feature type="compositionally biased region" description="Low complexity" evidence="1">
    <location>
        <begin position="120"/>
        <end position="131"/>
    </location>
</feature>
<dbReference type="EMBL" id="JASBNA010000022">
    <property type="protein sequence ID" value="KAK7684985.1"/>
    <property type="molecule type" value="Genomic_DNA"/>
</dbReference>
<comment type="caution">
    <text evidence="2">The sequence shown here is derived from an EMBL/GenBank/DDBJ whole genome shotgun (WGS) entry which is preliminary data.</text>
</comment>
<proteinExistence type="predicted"/>
<gene>
    <name evidence="2" type="ORF">QCA50_011820</name>
</gene>
<evidence type="ECO:0000256" key="1">
    <source>
        <dbReference type="SAM" id="MobiDB-lite"/>
    </source>
</evidence>
<dbReference type="AlphaFoldDB" id="A0AAW0G7L1"/>
<accession>A0AAW0G7L1</accession>
<name>A0AAW0G7L1_9APHY</name>
<feature type="region of interest" description="Disordered" evidence="1">
    <location>
        <begin position="120"/>
        <end position="141"/>
    </location>
</feature>
<dbReference type="Proteomes" id="UP001385951">
    <property type="component" value="Unassembled WGS sequence"/>
</dbReference>